<reference evidence="2" key="1">
    <citation type="journal article" date="2019" name="Int. J. Syst. Evol. Microbiol.">
        <title>The Global Catalogue of Microorganisms (GCM) 10K type strain sequencing project: providing services to taxonomists for standard genome sequencing and annotation.</title>
        <authorList>
            <consortium name="The Broad Institute Genomics Platform"/>
            <consortium name="The Broad Institute Genome Sequencing Center for Infectious Disease"/>
            <person name="Wu L."/>
            <person name="Ma J."/>
        </authorList>
    </citation>
    <scope>NUCLEOTIDE SEQUENCE [LARGE SCALE GENOMIC DNA]</scope>
    <source>
        <strain evidence="2">KACC 11904</strain>
    </source>
</reference>
<keyword evidence="2" id="KW-1185">Reference proteome</keyword>
<evidence type="ECO:0000313" key="2">
    <source>
        <dbReference type="Proteomes" id="UP001596044"/>
    </source>
</evidence>
<gene>
    <name evidence="1" type="ORF">ACFPOG_02540</name>
</gene>
<organism evidence="1 2">
    <name type="scientific">Paenibacillus aestuarii</name>
    <dbReference type="NCBI Taxonomy" id="516965"/>
    <lineage>
        <taxon>Bacteria</taxon>
        <taxon>Bacillati</taxon>
        <taxon>Bacillota</taxon>
        <taxon>Bacilli</taxon>
        <taxon>Bacillales</taxon>
        <taxon>Paenibacillaceae</taxon>
        <taxon>Paenibacillus</taxon>
    </lineage>
</organism>
<evidence type="ECO:0000313" key="1">
    <source>
        <dbReference type="EMBL" id="MFC5447120.1"/>
    </source>
</evidence>
<dbReference type="EMBL" id="JBHSMJ010000005">
    <property type="protein sequence ID" value="MFC5447120.1"/>
    <property type="molecule type" value="Genomic_DNA"/>
</dbReference>
<name>A0ABW0K154_9BACL</name>
<comment type="caution">
    <text evidence="1">The sequence shown here is derived from an EMBL/GenBank/DDBJ whole genome shotgun (WGS) entry which is preliminary data.</text>
</comment>
<sequence length="44" mass="5068">MAAAYDKSMTGVLLNDPYNDFLAWKASFTRVRKKCWRLSIPSNT</sequence>
<dbReference type="Proteomes" id="UP001596044">
    <property type="component" value="Unassembled WGS sequence"/>
</dbReference>
<accession>A0ABW0K154</accession>
<proteinExistence type="predicted"/>
<protein>
    <submittedName>
        <fullName evidence="1">Uncharacterized protein</fullName>
    </submittedName>
</protein>
<dbReference type="RefSeq" id="WP_270884804.1">
    <property type="nucleotide sequence ID" value="NZ_JAQFVF010000079.1"/>
</dbReference>